<evidence type="ECO:0000256" key="1">
    <source>
        <dbReference type="PROSITE-ProRule" id="PRU00169"/>
    </source>
</evidence>
<dbReference type="InterPro" id="IPR007492">
    <property type="entry name" value="LytTR_DNA-bd_dom"/>
</dbReference>
<dbReference type="InterPro" id="IPR011006">
    <property type="entry name" value="CheY-like_superfamily"/>
</dbReference>
<dbReference type="SMART" id="SM00448">
    <property type="entry name" value="REC"/>
    <property type="match status" value="1"/>
</dbReference>
<organism evidence="4 5">
    <name type="scientific">Emticicia aquatilis</name>
    <dbReference type="NCBI Taxonomy" id="1537369"/>
    <lineage>
        <taxon>Bacteria</taxon>
        <taxon>Pseudomonadati</taxon>
        <taxon>Bacteroidota</taxon>
        <taxon>Cytophagia</taxon>
        <taxon>Cytophagales</taxon>
        <taxon>Leadbetterellaceae</taxon>
        <taxon>Emticicia</taxon>
    </lineage>
</organism>
<keyword evidence="4" id="KW-0238">DNA-binding</keyword>
<dbReference type="GO" id="GO:0003677">
    <property type="term" value="F:DNA binding"/>
    <property type="evidence" value="ECO:0007669"/>
    <property type="project" value="UniProtKB-KW"/>
</dbReference>
<gene>
    <name evidence="4" type="ORF">GCM10011514_19040</name>
</gene>
<dbReference type="GO" id="GO:0000156">
    <property type="term" value="F:phosphorelay response regulator activity"/>
    <property type="evidence" value="ECO:0007669"/>
    <property type="project" value="InterPro"/>
</dbReference>
<reference evidence="4" key="2">
    <citation type="submission" date="2020-09" db="EMBL/GenBank/DDBJ databases">
        <authorList>
            <person name="Sun Q."/>
            <person name="Zhou Y."/>
        </authorList>
    </citation>
    <scope>NUCLEOTIDE SEQUENCE</scope>
    <source>
        <strain evidence="4">CGMCC 1.15958</strain>
    </source>
</reference>
<comment type="caution">
    <text evidence="4">The sequence shown here is derived from an EMBL/GenBank/DDBJ whole genome shotgun (WGS) entry which is preliminary data.</text>
</comment>
<dbReference type="EMBL" id="BMKK01000003">
    <property type="protein sequence ID" value="GGD55036.1"/>
    <property type="molecule type" value="Genomic_DNA"/>
</dbReference>
<dbReference type="InterPro" id="IPR001789">
    <property type="entry name" value="Sig_transdc_resp-reg_receiver"/>
</dbReference>
<dbReference type="PANTHER" id="PTHR37299:SF1">
    <property type="entry name" value="STAGE 0 SPORULATION PROTEIN A HOMOLOG"/>
    <property type="match status" value="1"/>
</dbReference>
<accession>A0A916YP50</accession>
<dbReference type="Pfam" id="PF04397">
    <property type="entry name" value="LytTR"/>
    <property type="match status" value="1"/>
</dbReference>
<reference evidence="4" key="1">
    <citation type="journal article" date="2014" name="Int. J. Syst. Evol. Microbiol.">
        <title>Complete genome sequence of Corynebacterium casei LMG S-19264T (=DSM 44701T), isolated from a smear-ripened cheese.</title>
        <authorList>
            <consortium name="US DOE Joint Genome Institute (JGI-PGF)"/>
            <person name="Walter F."/>
            <person name="Albersmeier A."/>
            <person name="Kalinowski J."/>
            <person name="Ruckert C."/>
        </authorList>
    </citation>
    <scope>NUCLEOTIDE SEQUENCE</scope>
    <source>
        <strain evidence="4">CGMCC 1.15958</strain>
    </source>
</reference>
<evidence type="ECO:0000259" key="2">
    <source>
        <dbReference type="PROSITE" id="PS50110"/>
    </source>
</evidence>
<feature type="domain" description="Response regulatory" evidence="2">
    <location>
        <begin position="3"/>
        <end position="114"/>
    </location>
</feature>
<dbReference type="PROSITE" id="PS50110">
    <property type="entry name" value="RESPONSE_REGULATORY"/>
    <property type="match status" value="1"/>
</dbReference>
<dbReference type="PROSITE" id="PS50930">
    <property type="entry name" value="HTH_LYTTR"/>
    <property type="match status" value="1"/>
</dbReference>
<evidence type="ECO:0000313" key="5">
    <source>
        <dbReference type="Proteomes" id="UP000609064"/>
    </source>
</evidence>
<keyword evidence="5" id="KW-1185">Reference proteome</keyword>
<dbReference type="Pfam" id="PF00072">
    <property type="entry name" value="Response_reg"/>
    <property type="match status" value="1"/>
</dbReference>
<dbReference type="Gene3D" id="3.40.50.2300">
    <property type="match status" value="1"/>
</dbReference>
<sequence>MIKAIAIDDELLALKVIESFCAKVDFINLEKTFHKPKEALRYLEEYPVDLLFLDINMPSMTGIELFRSVTQSTMVIFTTAYSEYAVEGFNLNAIDYLLKPFTFERFLQGANKAHEHFKIQQPNDAETPSYLYIRADYRLHKIPLTDILFIEGLDDYLKIHIVGTKPIVARMTMKNMLEKLPAKDFMRVHRSFIVPFSRIENVRNKIITIGEEEIPIGVSYEKTFFENFGK</sequence>
<feature type="domain" description="HTH LytTR-type" evidence="3">
    <location>
        <begin position="131"/>
        <end position="230"/>
    </location>
</feature>
<evidence type="ECO:0000259" key="3">
    <source>
        <dbReference type="PROSITE" id="PS50930"/>
    </source>
</evidence>
<keyword evidence="1" id="KW-0597">Phosphoprotein</keyword>
<dbReference type="PANTHER" id="PTHR37299">
    <property type="entry name" value="TRANSCRIPTIONAL REGULATOR-RELATED"/>
    <property type="match status" value="1"/>
</dbReference>
<dbReference type="Gene3D" id="2.40.50.1020">
    <property type="entry name" value="LytTr DNA-binding domain"/>
    <property type="match status" value="1"/>
</dbReference>
<feature type="modified residue" description="4-aspartylphosphate" evidence="1">
    <location>
        <position position="54"/>
    </location>
</feature>
<protein>
    <submittedName>
        <fullName evidence="4">DNA-binding response regulator</fullName>
    </submittedName>
</protein>
<dbReference type="Proteomes" id="UP000609064">
    <property type="component" value="Unassembled WGS sequence"/>
</dbReference>
<dbReference type="InterPro" id="IPR046947">
    <property type="entry name" value="LytR-like"/>
</dbReference>
<dbReference type="AlphaFoldDB" id="A0A916YP50"/>
<dbReference type="RefSeq" id="WP_188765828.1">
    <property type="nucleotide sequence ID" value="NZ_BMKK01000003.1"/>
</dbReference>
<name>A0A916YP50_9BACT</name>
<evidence type="ECO:0000313" key="4">
    <source>
        <dbReference type="EMBL" id="GGD55036.1"/>
    </source>
</evidence>
<proteinExistence type="predicted"/>
<dbReference type="SUPFAM" id="SSF52172">
    <property type="entry name" value="CheY-like"/>
    <property type="match status" value="1"/>
</dbReference>
<dbReference type="SMART" id="SM00850">
    <property type="entry name" value="LytTR"/>
    <property type="match status" value="1"/>
</dbReference>